<dbReference type="EMBL" id="AP014548">
    <property type="protein sequence ID" value="BAO55825.1"/>
    <property type="molecule type" value="Genomic_DNA"/>
</dbReference>
<feature type="compositionally biased region" description="Polar residues" evidence="1">
    <location>
        <begin position="20"/>
        <end position="29"/>
    </location>
</feature>
<proteinExistence type="predicted"/>
<evidence type="ECO:0000313" key="3">
    <source>
        <dbReference type="Proteomes" id="UP000031760"/>
    </source>
</evidence>
<keyword evidence="3" id="KW-1185">Reference proteome</keyword>
<accession>W8VRU5</accession>
<dbReference type="AlphaFoldDB" id="W8VRU5"/>
<feature type="compositionally biased region" description="Basic and acidic residues" evidence="1">
    <location>
        <begin position="8"/>
        <end position="19"/>
    </location>
</feature>
<dbReference type="Proteomes" id="UP000031760">
    <property type="component" value="Chromosome"/>
</dbReference>
<evidence type="ECO:0000256" key="1">
    <source>
        <dbReference type="SAM" id="MobiDB-lite"/>
    </source>
</evidence>
<sequence>MIILERFSFRESPTEERTKNSPPATNKINPNKRYKILI</sequence>
<reference evidence="2 3" key="1">
    <citation type="journal article" date="2014" name="Proc. Natl. Acad. Sci. U.S.A.">
        <title>Functional characterization of flavobacteria rhodopsins reveals a unique class of light-driven chloride pump in bacteria.</title>
        <authorList>
            <person name="Yoshizawa S."/>
            <person name="Kumagai Y."/>
            <person name="Kim H."/>
            <person name="Ogura Y."/>
            <person name="Hayashi T."/>
            <person name="Iwasaki W."/>
            <person name="DeLong E.F."/>
            <person name="Kogure K."/>
        </authorList>
    </citation>
    <scope>NUCLEOTIDE SEQUENCE [LARGE SCALE GENOMIC DNA]</scope>
    <source>
        <strain evidence="2 3">S1-08</strain>
    </source>
</reference>
<organism evidence="2 3">
    <name type="scientific">Nonlabens marinus S1-08</name>
    <dbReference type="NCBI Taxonomy" id="1454201"/>
    <lineage>
        <taxon>Bacteria</taxon>
        <taxon>Pseudomonadati</taxon>
        <taxon>Bacteroidota</taxon>
        <taxon>Flavobacteriia</taxon>
        <taxon>Flavobacteriales</taxon>
        <taxon>Flavobacteriaceae</taxon>
        <taxon>Nonlabens</taxon>
    </lineage>
</organism>
<gene>
    <name evidence="2" type="ORF">NMS_1816</name>
</gene>
<dbReference type="KEGG" id="nmf:NMS_1816"/>
<dbReference type="HOGENOM" id="CLU_3330839_0_0_10"/>
<name>W8VRU5_9FLAO</name>
<feature type="region of interest" description="Disordered" evidence="1">
    <location>
        <begin position="8"/>
        <end position="32"/>
    </location>
</feature>
<protein>
    <submittedName>
        <fullName evidence="2">Uncharacterized protein</fullName>
    </submittedName>
</protein>
<evidence type="ECO:0000313" key="2">
    <source>
        <dbReference type="EMBL" id="BAO55825.1"/>
    </source>
</evidence>